<comment type="caution">
    <text evidence="1">The sequence shown here is derived from an EMBL/GenBank/DDBJ whole genome shotgun (WGS) entry which is preliminary data.</text>
</comment>
<name>A0A136Q3D0_9FIRM</name>
<proteinExistence type="predicted"/>
<dbReference type="STRING" id="626937.HMPREF3293_02427"/>
<keyword evidence="2" id="KW-1185">Reference proteome</keyword>
<evidence type="ECO:0000313" key="2">
    <source>
        <dbReference type="Proteomes" id="UP000070366"/>
    </source>
</evidence>
<reference evidence="1 2" key="1">
    <citation type="submission" date="2016-02" db="EMBL/GenBank/DDBJ databases">
        <authorList>
            <person name="Wen L."/>
            <person name="He K."/>
            <person name="Yang H."/>
        </authorList>
    </citation>
    <scope>NUCLEOTIDE SEQUENCE [LARGE SCALE GENOMIC DNA]</scope>
    <source>
        <strain evidence="1 2">DSM 22607</strain>
    </source>
</reference>
<sequence>MRITERINKSRRKINGISACFCMRKQFVLQIIQFIVDFSW</sequence>
<evidence type="ECO:0000313" key="1">
    <source>
        <dbReference type="EMBL" id="KXK65169.1"/>
    </source>
</evidence>
<accession>A0A136Q3D0</accession>
<dbReference type="Proteomes" id="UP000070366">
    <property type="component" value="Unassembled WGS sequence"/>
</dbReference>
<dbReference type="AlphaFoldDB" id="A0A136Q3D0"/>
<protein>
    <submittedName>
        <fullName evidence="1">Uncharacterized protein</fullName>
    </submittedName>
</protein>
<dbReference type="EMBL" id="LSZW01000063">
    <property type="protein sequence ID" value="KXK65169.1"/>
    <property type="molecule type" value="Genomic_DNA"/>
</dbReference>
<organism evidence="1 2">
    <name type="scientific">Christensenella minuta</name>
    <dbReference type="NCBI Taxonomy" id="626937"/>
    <lineage>
        <taxon>Bacteria</taxon>
        <taxon>Bacillati</taxon>
        <taxon>Bacillota</taxon>
        <taxon>Clostridia</taxon>
        <taxon>Christensenellales</taxon>
        <taxon>Christensenellaceae</taxon>
        <taxon>Christensenella</taxon>
    </lineage>
</organism>
<gene>
    <name evidence="1" type="ORF">HMPREF3293_02427</name>
</gene>